<feature type="non-terminal residue" evidence="1">
    <location>
        <position position="188"/>
    </location>
</feature>
<keyword evidence="2" id="KW-1185">Reference proteome</keyword>
<dbReference type="Proteomes" id="UP001174909">
    <property type="component" value="Unassembled WGS sequence"/>
</dbReference>
<organism evidence="1 2">
    <name type="scientific">Geodia barretti</name>
    <name type="common">Barrett's horny sponge</name>
    <dbReference type="NCBI Taxonomy" id="519541"/>
    <lineage>
        <taxon>Eukaryota</taxon>
        <taxon>Metazoa</taxon>
        <taxon>Porifera</taxon>
        <taxon>Demospongiae</taxon>
        <taxon>Heteroscleromorpha</taxon>
        <taxon>Tetractinellida</taxon>
        <taxon>Astrophorina</taxon>
        <taxon>Geodiidae</taxon>
        <taxon>Geodia</taxon>
    </lineage>
</organism>
<evidence type="ECO:0000313" key="1">
    <source>
        <dbReference type="EMBL" id="CAI8044950.1"/>
    </source>
</evidence>
<proteinExistence type="predicted"/>
<protein>
    <submittedName>
        <fullName evidence="1">Uncharacterized protein</fullName>
    </submittedName>
</protein>
<accession>A0AA35XB46</accession>
<comment type="caution">
    <text evidence="1">The sequence shown here is derived from an EMBL/GenBank/DDBJ whole genome shotgun (WGS) entry which is preliminary data.</text>
</comment>
<gene>
    <name evidence="1" type="ORF">GBAR_LOCUS24883</name>
</gene>
<dbReference type="EMBL" id="CASHTH010003435">
    <property type="protein sequence ID" value="CAI8044950.1"/>
    <property type="molecule type" value="Genomic_DNA"/>
</dbReference>
<name>A0AA35XB46_GEOBA</name>
<reference evidence="1" key="1">
    <citation type="submission" date="2023-03" db="EMBL/GenBank/DDBJ databases">
        <authorList>
            <person name="Steffen K."/>
            <person name="Cardenas P."/>
        </authorList>
    </citation>
    <scope>NUCLEOTIDE SEQUENCE</scope>
</reference>
<dbReference type="AlphaFoldDB" id="A0AA35XB46"/>
<sequence length="188" mass="20037">YGVVDEGVVYPGDVEVVLKLNNGPVICSDVTVADTSCTVTLPRDIYNISITQSNDIGSTVDMATFDMAVLVVSEQFSLMLNTQLLFVVTVRRNRLCPETKSPVLVTFGTRALTGGECEIRQKATEMTISSGDSASFYVDAVSMSLGPDETICFIVSLDGLPVISGTSSRNASTAITTSCSSNEKWPLS</sequence>
<evidence type="ECO:0000313" key="2">
    <source>
        <dbReference type="Proteomes" id="UP001174909"/>
    </source>
</evidence>